<evidence type="ECO:0000259" key="3">
    <source>
        <dbReference type="Pfam" id="PF00892"/>
    </source>
</evidence>
<evidence type="ECO:0000256" key="2">
    <source>
        <dbReference type="SAM" id="Phobius"/>
    </source>
</evidence>
<dbReference type="Pfam" id="PF00892">
    <property type="entry name" value="EamA"/>
    <property type="match status" value="1"/>
</dbReference>
<feature type="transmembrane region" description="Helical" evidence="2">
    <location>
        <begin position="43"/>
        <end position="63"/>
    </location>
</feature>
<keyword evidence="5" id="KW-1185">Reference proteome</keyword>
<evidence type="ECO:0000256" key="1">
    <source>
        <dbReference type="ARBA" id="ARBA00007635"/>
    </source>
</evidence>
<dbReference type="InterPro" id="IPR000620">
    <property type="entry name" value="EamA_dom"/>
</dbReference>
<keyword evidence="2" id="KW-1133">Transmembrane helix</keyword>
<protein>
    <recommendedName>
        <fullName evidence="3">EamA domain-containing protein</fullName>
    </recommendedName>
</protein>
<dbReference type="GO" id="GO:0016020">
    <property type="term" value="C:membrane"/>
    <property type="evidence" value="ECO:0007669"/>
    <property type="project" value="InterPro"/>
</dbReference>
<reference evidence="4 5" key="1">
    <citation type="journal article" date="2024" name="Nat. Commun.">
        <title>Phylogenomics reveals the evolutionary origins of lichenization in chlorophyte algae.</title>
        <authorList>
            <person name="Puginier C."/>
            <person name="Libourel C."/>
            <person name="Otte J."/>
            <person name="Skaloud P."/>
            <person name="Haon M."/>
            <person name="Grisel S."/>
            <person name="Petersen M."/>
            <person name="Berrin J.G."/>
            <person name="Delaux P.M."/>
            <person name="Dal Grande F."/>
            <person name="Keller J."/>
        </authorList>
    </citation>
    <scope>NUCLEOTIDE SEQUENCE [LARGE SCALE GENOMIC DNA]</scope>
    <source>
        <strain evidence="4 5">SAG 2043</strain>
    </source>
</reference>
<feature type="transmembrane region" description="Helical" evidence="2">
    <location>
        <begin position="183"/>
        <end position="205"/>
    </location>
</feature>
<proteinExistence type="inferred from homology"/>
<comment type="similarity">
    <text evidence="1">Belongs to the drug/metabolite transporter (DMT) superfamily. Plant drug/metabolite exporter (P-DME) (TC 2.A.7.4) family.</text>
</comment>
<feature type="transmembrane region" description="Helical" evidence="2">
    <location>
        <begin position="226"/>
        <end position="244"/>
    </location>
</feature>
<comment type="caution">
    <text evidence="4">The sequence shown here is derived from an EMBL/GenBank/DDBJ whole genome shotgun (WGS) entry which is preliminary data.</text>
</comment>
<feature type="transmembrane region" description="Helical" evidence="2">
    <location>
        <begin position="125"/>
        <end position="143"/>
    </location>
</feature>
<dbReference type="EMBL" id="JALJOR010000009">
    <property type="protein sequence ID" value="KAK9811225.1"/>
    <property type="molecule type" value="Genomic_DNA"/>
</dbReference>
<dbReference type="AlphaFoldDB" id="A0AAW1PN58"/>
<evidence type="ECO:0000313" key="5">
    <source>
        <dbReference type="Proteomes" id="UP001489004"/>
    </source>
</evidence>
<feature type="domain" description="EamA" evidence="3">
    <location>
        <begin position="44"/>
        <end position="164"/>
    </location>
</feature>
<dbReference type="SUPFAM" id="SSF103481">
    <property type="entry name" value="Multidrug resistance efflux transporter EmrE"/>
    <property type="match status" value="1"/>
</dbReference>
<keyword evidence="2" id="KW-0812">Transmembrane</keyword>
<name>A0AAW1PN58_9CHLO</name>
<feature type="transmembrane region" description="Helical" evidence="2">
    <location>
        <begin position="332"/>
        <end position="350"/>
    </location>
</feature>
<organism evidence="4 5">
    <name type="scientific">[Myrmecia] bisecta</name>
    <dbReference type="NCBI Taxonomy" id="41462"/>
    <lineage>
        <taxon>Eukaryota</taxon>
        <taxon>Viridiplantae</taxon>
        <taxon>Chlorophyta</taxon>
        <taxon>core chlorophytes</taxon>
        <taxon>Trebouxiophyceae</taxon>
        <taxon>Trebouxiales</taxon>
        <taxon>Trebouxiaceae</taxon>
        <taxon>Myrmecia</taxon>
    </lineage>
</organism>
<feature type="transmembrane region" description="Helical" evidence="2">
    <location>
        <begin position="95"/>
        <end position="119"/>
    </location>
</feature>
<accession>A0AAW1PN58</accession>
<dbReference type="PANTHER" id="PTHR13146:SF3">
    <property type="entry name" value="EAMA DOMAIN-CONTAINING PROTEIN"/>
    <property type="match status" value="1"/>
</dbReference>
<feature type="transmembrane region" description="Helical" evidence="2">
    <location>
        <begin position="150"/>
        <end position="171"/>
    </location>
</feature>
<dbReference type="InterPro" id="IPR037185">
    <property type="entry name" value="EmrE-like"/>
</dbReference>
<dbReference type="Gene3D" id="1.10.3730.20">
    <property type="match status" value="1"/>
</dbReference>
<evidence type="ECO:0000313" key="4">
    <source>
        <dbReference type="EMBL" id="KAK9811225.1"/>
    </source>
</evidence>
<gene>
    <name evidence="4" type="ORF">WJX72_000252</name>
</gene>
<dbReference type="PANTHER" id="PTHR13146">
    <property type="match status" value="1"/>
</dbReference>
<feature type="transmembrane region" description="Helical" evidence="2">
    <location>
        <begin position="264"/>
        <end position="288"/>
    </location>
</feature>
<keyword evidence="2" id="KW-0472">Membrane</keyword>
<feature type="transmembrane region" description="Helical" evidence="2">
    <location>
        <begin position="300"/>
        <end position="320"/>
    </location>
</feature>
<dbReference type="Proteomes" id="UP001489004">
    <property type="component" value="Unassembled WGS sequence"/>
</dbReference>
<sequence length="421" mass="45466">MGCASLAVPSLILFGTINSLLSKIVYELKGPGLHDEHYFRKPWATTACMFLAMALCLPISWVAQWNKRRQAGGTENQEPLLPKAQGKDKKGIRHYALLTVPMLFDLAATVLMSVGLLFVTASVYQMLRGAEMLFAGLFSVVFLHRPLNRLHYMGLLLCVAGISAVGASSLLGQGASAGDSGQGGVVLGMGLIVLSQAVQAAQVTVEDYCMQSLDFDPLSVVGYEGLFGSIVMLAVALPVVQYLPGEDGNGVHEDSLDTIHMVTHSPAIAIALGINILALTVFNIAGMFTTEDVGAAARTVLESMRTLFVWLAALAIYYVLRKPDLGEPWTKYSYLQAVGFATLVAGTLVYSRADEKLEKEEEAAESRPARRMGVIKATRSMWMFHPRPTHFRTAAVAAQAAAAFMEAGQRRSHADLRRAEG</sequence>